<dbReference type="EMBL" id="CM000951">
    <property type="protein sequence ID" value="EDY58644.1"/>
    <property type="molecule type" value="Genomic_DNA"/>
</dbReference>
<keyword evidence="2" id="KW-1185">Reference proteome</keyword>
<protein>
    <recommendedName>
        <fullName evidence="3">Phage major tail protein</fullName>
    </recommendedName>
</protein>
<reference evidence="1" key="1">
    <citation type="submission" date="2009-10" db="EMBL/GenBank/DDBJ databases">
        <title>The genome sequence of Streptomyces sviceus strain ATCC 29083.</title>
        <authorList>
            <consortium name="The Broad Institute Genome Sequencing Platform"/>
            <consortium name="Broad Institute Microbial Sequencing Center"/>
            <person name="Fischbach M."/>
            <person name="Godfrey P."/>
            <person name="Ward D."/>
            <person name="Young S."/>
            <person name="Zeng Q."/>
            <person name="Koehrsen M."/>
            <person name="Alvarado L."/>
            <person name="Berlin A.M."/>
            <person name="Bochicchio J."/>
            <person name="Borenstein D."/>
            <person name="Chapman S.B."/>
            <person name="Chen Z."/>
            <person name="Engels R."/>
            <person name="Freedman E."/>
            <person name="Gellesch M."/>
            <person name="Goldberg J."/>
            <person name="Griggs A."/>
            <person name="Gujja S."/>
            <person name="Heilman E.R."/>
            <person name="Heiman D.I."/>
            <person name="Hepburn T.A."/>
            <person name="Howarth C."/>
            <person name="Jen D."/>
            <person name="Larson L."/>
            <person name="Lewis B."/>
            <person name="Mehta T."/>
            <person name="Park D."/>
            <person name="Pearson M."/>
            <person name="Richards J."/>
            <person name="Roberts A."/>
            <person name="Saif S."/>
            <person name="Shea T.D."/>
            <person name="Shenoy N."/>
            <person name="Sisk P."/>
            <person name="Stolte C."/>
            <person name="Sykes S.N."/>
            <person name="Thomson T."/>
            <person name="Walk T."/>
            <person name="White J."/>
            <person name="Yandava C."/>
            <person name="Straight P."/>
            <person name="Clardy J."/>
            <person name="Hung D."/>
            <person name="Kolter R."/>
            <person name="Mekalanos J."/>
            <person name="Walker S."/>
            <person name="Walsh C.T."/>
            <person name="Wieland-Brown L.C."/>
            <person name="Haas B."/>
            <person name="Nusbaum C."/>
            <person name="Birren B."/>
        </authorList>
    </citation>
    <scope>NUCLEOTIDE SEQUENCE [LARGE SCALE GENOMIC DNA]</scope>
    <source>
        <strain evidence="1">ATCC 29083</strain>
    </source>
</reference>
<dbReference type="HOGENOM" id="CLU_1359794_0_0_11"/>
<dbReference type="AlphaFoldDB" id="B5I0N9"/>
<evidence type="ECO:0000313" key="1">
    <source>
        <dbReference type="EMBL" id="EDY58644.1"/>
    </source>
</evidence>
<evidence type="ECO:0000313" key="2">
    <source>
        <dbReference type="Proteomes" id="UP000002785"/>
    </source>
</evidence>
<proteinExistence type="predicted"/>
<gene>
    <name evidence="1" type="ORF">SSEG_05136</name>
</gene>
<dbReference type="Proteomes" id="UP000002785">
    <property type="component" value="Chromosome"/>
</dbReference>
<sequence length="200" mass="21480">MSISQQGAVMAGTNAKEIRVAGNGRVLIAPLATAPPADTAAAWGAGWKDLGYTTTDGVKITKKDKLDPVDTWQSVSSARFVYSDRDLSFKFQLLQLNEDTLPFFFGGGQVKETAAGSGLYKYELAAEPKFDERMLGVEFVDGDEVKYRMIVARGQVTETEELALVRTAPVKLGVTFTALATVDGAPLATFLMKDPSFSAA</sequence>
<name>B5I0N9_STRX2</name>
<organism evidence="1 2">
    <name type="scientific">Streptomyces sviceus (strain ATCC 29083 / DSM 924 / JCM 4929 / NBRC 13980 / NCIMB 11184 / NRRL 5439 / UC 5370)</name>
    <dbReference type="NCBI Taxonomy" id="463191"/>
    <lineage>
        <taxon>Bacteria</taxon>
        <taxon>Bacillati</taxon>
        <taxon>Actinomycetota</taxon>
        <taxon>Actinomycetes</taxon>
        <taxon>Kitasatosporales</taxon>
        <taxon>Streptomycetaceae</taxon>
        <taxon>Streptomyces</taxon>
    </lineage>
</organism>
<dbReference type="Pfam" id="PF25681">
    <property type="entry name" value="Phage_TTP_17"/>
    <property type="match status" value="1"/>
</dbReference>
<evidence type="ECO:0008006" key="3">
    <source>
        <dbReference type="Google" id="ProtNLM"/>
    </source>
</evidence>
<dbReference type="InterPro" id="IPR058154">
    <property type="entry name" value="Bxb1_TTP-like"/>
</dbReference>
<dbReference type="eggNOG" id="ENOG5033UK6">
    <property type="taxonomic scope" value="Bacteria"/>
</dbReference>
<accession>B5I0N9</accession>